<evidence type="ECO:0000256" key="14">
    <source>
        <dbReference type="ARBA" id="ARBA00022842"/>
    </source>
</evidence>
<dbReference type="FunFam" id="3.40.1190.10:FF:000004">
    <property type="entry name" value="Dihydrofolate synthase/folylpolyglutamate synthase"/>
    <property type="match status" value="1"/>
</dbReference>
<evidence type="ECO:0000256" key="10">
    <source>
        <dbReference type="ARBA" id="ARBA00022598"/>
    </source>
</evidence>
<evidence type="ECO:0000256" key="1">
    <source>
        <dbReference type="ARBA" id="ARBA00001946"/>
    </source>
</evidence>
<comment type="cofactor">
    <cofactor evidence="1">
        <name>Mg(2+)</name>
        <dbReference type="ChEBI" id="CHEBI:18420"/>
    </cofactor>
</comment>
<evidence type="ECO:0000256" key="9">
    <source>
        <dbReference type="ARBA" id="ARBA00019357"/>
    </source>
</evidence>
<evidence type="ECO:0000256" key="6">
    <source>
        <dbReference type="ARBA" id="ARBA00011245"/>
    </source>
</evidence>
<dbReference type="AlphaFoldDB" id="A0A4R2IGV2"/>
<comment type="catalytic activity">
    <reaction evidence="22">
        <text>7,8-dihydropteroate + L-glutamate + ATP = 7,8-dihydrofolate + ADP + phosphate + H(+)</text>
        <dbReference type="Rhea" id="RHEA:23584"/>
        <dbReference type="ChEBI" id="CHEBI:15378"/>
        <dbReference type="ChEBI" id="CHEBI:17839"/>
        <dbReference type="ChEBI" id="CHEBI:29985"/>
        <dbReference type="ChEBI" id="CHEBI:30616"/>
        <dbReference type="ChEBI" id="CHEBI:43474"/>
        <dbReference type="ChEBI" id="CHEBI:57451"/>
        <dbReference type="ChEBI" id="CHEBI:456216"/>
        <dbReference type="EC" id="6.3.2.12"/>
    </reaction>
</comment>
<evidence type="ECO:0000256" key="15">
    <source>
        <dbReference type="ARBA" id="ARBA00022909"/>
    </source>
</evidence>
<evidence type="ECO:0000256" key="2">
    <source>
        <dbReference type="ARBA" id="ARBA00002714"/>
    </source>
</evidence>
<proteinExistence type="inferred from homology"/>
<evidence type="ECO:0000313" key="25">
    <source>
        <dbReference type="EMBL" id="TCO41935.1"/>
    </source>
</evidence>
<evidence type="ECO:0000256" key="16">
    <source>
        <dbReference type="ARBA" id="ARBA00030048"/>
    </source>
</evidence>
<dbReference type="Proteomes" id="UP000294862">
    <property type="component" value="Unassembled WGS sequence"/>
</dbReference>
<evidence type="ECO:0000259" key="24">
    <source>
        <dbReference type="Pfam" id="PF02875"/>
    </source>
</evidence>
<evidence type="ECO:0000256" key="23">
    <source>
        <dbReference type="PIRNR" id="PIRNR001563"/>
    </source>
</evidence>
<comment type="function">
    <text evidence="2">Functions in two distinct reactions of the de novo folate biosynthetic pathway. Catalyzes the addition of a glutamate residue to dihydropteroate (7,8-dihydropteroate or H2Pte) to form dihydrofolate (7,8-dihydrofolate monoglutamate or H2Pte-Glu). Also catalyzes successive additions of L-glutamate to tetrahydrofolate or 10-formyltetrahydrofolate or 5,10-methylenetetrahydrofolate, leading to folylpolyglutamate derivatives.</text>
</comment>
<keyword evidence="14" id="KW-0460">Magnesium</keyword>
<comment type="catalytic activity">
    <reaction evidence="21">
        <text>(6R)-5,10-methylenetetrahydrofolyl-(gamma-L-Glu)(n) + L-glutamate + ATP = (6R)-5,10-methylenetetrahydrofolyl-(gamma-L-Glu)(n+1) + ADP + phosphate + H(+)</text>
        <dbReference type="Rhea" id="RHEA:51912"/>
        <dbReference type="Rhea" id="RHEA-COMP:13257"/>
        <dbReference type="Rhea" id="RHEA-COMP:13258"/>
        <dbReference type="ChEBI" id="CHEBI:15378"/>
        <dbReference type="ChEBI" id="CHEBI:29985"/>
        <dbReference type="ChEBI" id="CHEBI:30616"/>
        <dbReference type="ChEBI" id="CHEBI:43474"/>
        <dbReference type="ChEBI" id="CHEBI:136572"/>
        <dbReference type="ChEBI" id="CHEBI:456216"/>
        <dbReference type="EC" id="6.3.2.17"/>
    </reaction>
</comment>
<sequence>MPTRPERLADWLDYQQRVHPQAIELGLERVREVWRRLGAPVPAPVVVTVGGTNGKGSTVAFLEAMLAAGGRRVGAYTSPHLLRYNERVRIDGVEVDDERLTDAFARIEAARVAAAGTGADIALTYFEYGTLAALWIFAHAALDVAVLEVGLGGRLDAVNIVDADASIVTTVDLDHQDWLGDDRESIGREKAGIFRAGRPAIVAESVPPASLLDEARRVGAYLRRAGRDYAFEIAADGHWTWHGGETRLSLPPPGLSAPCQHANAAGAIGVLHALRGRLGWNPAAIARGVAEARVGARLQRSGGDPELVIDVAHNPQAARVLAEWLRREPPRGRTLAVFGALADKDVRGIVEVLAPHVDRWYPAGLDRDSPRGLEAHALAALLAGLGDAIVAEACDDVAAALAAACADARPGDRVLAFGSFFVAAAALPFATRR</sequence>
<name>A0A4R2IGV2_9GAMM</name>
<comment type="pathway">
    <text evidence="3">Cofactor biosynthesis; tetrahydrofolate biosynthesis; 7,8-dihydrofolate from 2-amino-4-hydroxy-6-hydroxymethyl-7,8-dihydropteridine diphosphate and 4-aminobenzoate: step 2/2.</text>
</comment>
<dbReference type="GO" id="GO:0005737">
    <property type="term" value="C:cytoplasm"/>
    <property type="evidence" value="ECO:0007669"/>
    <property type="project" value="TreeGrafter"/>
</dbReference>
<dbReference type="NCBIfam" id="TIGR01499">
    <property type="entry name" value="folC"/>
    <property type="match status" value="1"/>
</dbReference>
<comment type="similarity">
    <text evidence="5 23">Belongs to the folylpolyglutamate synthase family.</text>
</comment>
<dbReference type="OrthoDB" id="9809356at2"/>
<keyword evidence="10 23" id="KW-0436">Ligase</keyword>
<keyword evidence="12 23" id="KW-0547">Nucleotide-binding</keyword>
<accession>A0A4R2IGV2</accession>
<keyword evidence="11" id="KW-0479">Metal-binding</keyword>
<dbReference type="GO" id="GO:0046656">
    <property type="term" value="P:folic acid biosynthetic process"/>
    <property type="evidence" value="ECO:0007669"/>
    <property type="project" value="UniProtKB-KW"/>
</dbReference>
<evidence type="ECO:0000256" key="8">
    <source>
        <dbReference type="ARBA" id="ARBA00013025"/>
    </source>
</evidence>
<organism evidence="25 26">
    <name type="scientific">Dokdonella fugitiva</name>
    <dbReference type="NCBI Taxonomy" id="328517"/>
    <lineage>
        <taxon>Bacteria</taxon>
        <taxon>Pseudomonadati</taxon>
        <taxon>Pseudomonadota</taxon>
        <taxon>Gammaproteobacteria</taxon>
        <taxon>Lysobacterales</taxon>
        <taxon>Rhodanobacteraceae</taxon>
        <taxon>Dokdonella</taxon>
    </lineage>
</organism>
<keyword evidence="26" id="KW-1185">Reference proteome</keyword>
<feature type="domain" description="Mur ligase C-terminal" evidence="24">
    <location>
        <begin position="297"/>
        <end position="420"/>
    </location>
</feature>
<dbReference type="SUPFAM" id="SSF53623">
    <property type="entry name" value="MurD-like peptide ligases, catalytic domain"/>
    <property type="match status" value="1"/>
</dbReference>
<dbReference type="GO" id="GO:0004326">
    <property type="term" value="F:tetrahydrofolylpolyglutamate synthase activity"/>
    <property type="evidence" value="ECO:0007669"/>
    <property type="project" value="UniProtKB-EC"/>
</dbReference>
<dbReference type="GO" id="GO:0046872">
    <property type="term" value="F:metal ion binding"/>
    <property type="evidence" value="ECO:0007669"/>
    <property type="project" value="UniProtKB-KW"/>
</dbReference>
<dbReference type="NCBIfam" id="NF008101">
    <property type="entry name" value="PRK10846.1"/>
    <property type="match status" value="1"/>
</dbReference>
<dbReference type="PANTHER" id="PTHR11136">
    <property type="entry name" value="FOLYLPOLYGLUTAMATE SYNTHASE-RELATED"/>
    <property type="match status" value="1"/>
</dbReference>
<protein>
    <recommendedName>
        <fullName evidence="9">Dihydrofolate synthase/folylpolyglutamate synthase</fullName>
        <ecNumber evidence="7">6.3.2.12</ecNumber>
        <ecNumber evidence="8">6.3.2.17</ecNumber>
    </recommendedName>
    <alternativeName>
        <fullName evidence="18">Folylpoly-gamma-glutamate synthetase-dihydrofolate synthetase</fullName>
    </alternativeName>
    <alternativeName>
        <fullName evidence="16">Folylpolyglutamate synthetase</fullName>
    </alternativeName>
    <alternativeName>
        <fullName evidence="17">Tetrahydrofolylpolyglutamate synthase</fullName>
    </alternativeName>
</protein>
<comment type="pathway">
    <text evidence="4">Cofactor biosynthesis; tetrahydrofolylpolyglutamate biosynthesis.</text>
</comment>
<dbReference type="Gene3D" id="3.90.190.20">
    <property type="entry name" value="Mur ligase, C-terminal domain"/>
    <property type="match status" value="1"/>
</dbReference>
<gene>
    <name evidence="25" type="ORF">EV148_102289</name>
</gene>
<evidence type="ECO:0000313" key="26">
    <source>
        <dbReference type="Proteomes" id="UP000294862"/>
    </source>
</evidence>
<evidence type="ECO:0000256" key="5">
    <source>
        <dbReference type="ARBA" id="ARBA00008276"/>
    </source>
</evidence>
<dbReference type="EC" id="6.3.2.12" evidence="7"/>
<evidence type="ECO:0000256" key="20">
    <source>
        <dbReference type="ARBA" id="ARBA00047808"/>
    </source>
</evidence>
<evidence type="ECO:0000256" key="19">
    <source>
        <dbReference type="ARBA" id="ARBA00047493"/>
    </source>
</evidence>
<evidence type="ECO:0000256" key="7">
    <source>
        <dbReference type="ARBA" id="ARBA00013023"/>
    </source>
</evidence>
<dbReference type="InterPro" id="IPR036565">
    <property type="entry name" value="Mur-like_cat_sf"/>
</dbReference>
<dbReference type="GO" id="GO:0005524">
    <property type="term" value="F:ATP binding"/>
    <property type="evidence" value="ECO:0007669"/>
    <property type="project" value="UniProtKB-KW"/>
</dbReference>
<evidence type="ECO:0000256" key="12">
    <source>
        <dbReference type="ARBA" id="ARBA00022741"/>
    </source>
</evidence>
<evidence type="ECO:0000256" key="3">
    <source>
        <dbReference type="ARBA" id="ARBA00004799"/>
    </source>
</evidence>
<dbReference type="InterPro" id="IPR004101">
    <property type="entry name" value="Mur_ligase_C"/>
</dbReference>
<dbReference type="EMBL" id="SLWQ01000002">
    <property type="protein sequence ID" value="TCO41935.1"/>
    <property type="molecule type" value="Genomic_DNA"/>
</dbReference>
<dbReference type="Gene3D" id="3.40.1190.10">
    <property type="entry name" value="Mur-like, catalytic domain"/>
    <property type="match status" value="1"/>
</dbReference>
<reference evidence="25 26" key="1">
    <citation type="journal article" date="2015" name="Stand. Genomic Sci.">
        <title>Genomic Encyclopedia of Bacterial and Archaeal Type Strains, Phase III: the genomes of soil and plant-associated and newly described type strains.</title>
        <authorList>
            <person name="Whitman W.B."/>
            <person name="Woyke T."/>
            <person name="Klenk H.P."/>
            <person name="Zhou Y."/>
            <person name="Lilburn T.G."/>
            <person name="Beck B.J."/>
            <person name="De Vos P."/>
            <person name="Vandamme P."/>
            <person name="Eisen J.A."/>
            <person name="Garrity G."/>
            <person name="Hugenholtz P."/>
            <person name="Kyrpides N.C."/>
        </authorList>
    </citation>
    <scope>NUCLEOTIDE SEQUENCE [LARGE SCALE GENOMIC DNA]</scope>
    <source>
        <strain evidence="25 26">A3</strain>
    </source>
</reference>
<evidence type="ECO:0000256" key="13">
    <source>
        <dbReference type="ARBA" id="ARBA00022840"/>
    </source>
</evidence>
<evidence type="ECO:0000256" key="17">
    <source>
        <dbReference type="ARBA" id="ARBA00030592"/>
    </source>
</evidence>
<comment type="catalytic activity">
    <reaction evidence="19">
        <text>(6S)-5,6,7,8-tetrahydrofolyl-(gamma-L-Glu)(n) + L-glutamate + ATP = (6S)-5,6,7,8-tetrahydrofolyl-(gamma-L-Glu)(n+1) + ADP + phosphate + H(+)</text>
        <dbReference type="Rhea" id="RHEA:10580"/>
        <dbReference type="Rhea" id="RHEA-COMP:14738"/>
        <dbReference type="Rhea" id="RHEA-COMP:14740"/>
        <dbReference type="ChEBI" id="CHEBI:15378"/>
        <dbReference type="ChEBI" id="CHEBI:29985"/>
        <dbReference type="ChEBI" id="CHEBI:30616"/>
        <dbReference type="ChEBI" id="CHEBI:43474"/>
        <dbReference type="ChEBI" id="CHEBI:141005"/>
        <dbReference type="ChEBI" id="CHEBI:456216"/>
        <dbReference type="EC" id="6.3.2.17"/>
    </reaction>
</comment>
<evidence type="ECO:0000256" key="11">
    <source>
        <dbReference type="ARBA" id="ARBA00022723"/>
    </source>
</evidence>
<dbReference type="Pfam" id="PF02875">
    <property type="entry name" value="Mur_ligase_C"/>
    <property type="match status" value="1"/>
</dbReference>
<keyword evidence="15" id="KW-0289">Folate biosynthesis</keyword>
<comment type="caution">
    <text evidence="25">The sequence shown here is derived from an EMBL/GenBank/DDBJ whole genome shotgun (WGS) entry which is preliminary data.</text>
</comment>
<comment type="catalytic activity">
    <reaction evidence="20">
        <text>10-formyltetrahydrofolyl-(gamma-L-Glu)(n) + L-glutamate + ATP = 10-formyltetrahydrofolyl-(gamma-L-Glu)(n+1) + ADP + phosphate + H(+)</text>
        <dbReference type="Rhea" id="RHEA:51904"/>
        <dbReference type="Rhea" id="RHEA-COMP:13088"/>
        <dbReference type="Rhea" id="RHEA-COMP:14300"/>
        <dbReference type="ChEBI" id="CHEBI:15378"/>
        <dbReference type="ChEBI" id="CHEBI:29985"/>
        <dbReference type="ChEBI" id="CHEBI:30616"/>
        <dbReference type="ChEBI" id="CHEBI:43474"/>
        <dbReference type="ChEBI" id="CHEBI:134413"/>
        <dbReference type="ChEBI" id="CHEBI:456216"/>
        <dbReference type="EC" id="6.3.2.17"/>
    </reaction>
</comment>
<dbReference type="InterPro" id="IPR036615">
    <property type="entry name" value="Mur_ligase_C_dom_sf"/>
</dbReference>
<evidence type="ECO:0000256" key="18">
    <source>
        <dbReference type="ARBA" id="ARBA00032510"/>
    </source>
</evidence>
<dbReference type="SUPFAM" id="SSF53244">
    <property type="entry name" value="MurD-like peptide ligases, peptide-binding domain"/>
    <property type="match status" value="1"/>
</dbReference>
<keyword evidence="13 23" id="KW-0067">ATP-binding</keyword>
<comment type="subunit">
    <text evidence="6">Monomer.</text>
</comment>
<dbReference type="InterPro" id="IPR001645">
    <property type="entry name" value="Folylpolyglutamate_synth"/>
</dbReference>
<dbReference type="PANTHER" id="PTHR11136:SF0">
    <property type="entry name" value="DIHYDROFOLATE SYNTHETASE-RELATED"/>
    <property type="match status" value="1"/>
</dbReference>
<dbReference type="GO" id="GO:0008841">
    <property type="term" value="F:dihydrofolate synthase activity"/>
    <property type="evidence" value="ECO:0007669"/>
    <property type="project" value="UniProtKB-EC"/>
</dbReference>
<dbReference type="EC" id="6.3.2.17" evidence="8"/>
<evidence type="ECO:0000256" key="22">
    <source>
        <dbReference type="ARBA" id="ARBA00049161"/>
    </source>
</evidence>
<evidence type="ECO:0000256" key="4">
    <source>
        <dbReference type="ARBA" id="ARBA00005150"/>
    </source>
</evidence>
<evidence type="ECO:0000256" key="21">
    <source>
        <dbReference type="ARBA" id="ARBA00049035"/>
    </source>
</evidence>
<dbReference type="PIRSF" id="PIRSF001563">
    <property type="entry name" value="Folylpolyglu_synth"/>
    <property type="match status" value="1"/>
</dbReference>
<dbReference type="RefSeq" id="WP_131994784.1">
    <property type="nucleotide sequence ID" value="NZ_JACGXM010000005.1"/>
</dbReference>